<sequence>MKTKYLLPNSWRSYGFILTFISMPLAIWMLVDGANFPITEIPTRLHFKYPDWEMFRNIFAVKPDGTVSFRNIQDLLGLTLITGLFIIGFSRLKVEDERIAQIRLESLQWGIYANYFILFLCIMLVFGTSFFLIMIYNIFTPLLIFITRFYWLLLVQPAIELKKKGVCHEKQNKN</sequence>
<gene>
    <name evidence="2" type="ORF">FDK13_13295</name>
</gene>
<dbReference type="EMBL" id="SZVO01000005">
    <property type="protein sequence ID" value="TKT92103.1"/>
    <property type="molecule type" value="Genomic_DNA"/>
</dbReference>
<keyword evidence="1" id="KW-1133">Transmembrane helix</keyword>
<feature type="transmembrane region" description="Helical" evidence="1">
    <location>
        <begin position="115"/>
        <end position="136"/>
    </location>
</feature>
<name>A0A4V6Y1Z3_9BACT</name>
<evidence type="ECO:0000313" key="3">
    <source>
        <dbReference type="Proteomes" id="UP000304900"/>
    </source>
</evidence>
<protein>
    <submittedName>
        <fullName evidence="2">Uncharacterized protein</fullName>
    </submittedName>
</protein>
<reference evidence="2 3" key="1">
    <citation type="submission" date="2019-05" db="EMBL/GenBank/DDBJ databases">
        <title>Dyadobacter AR-3-8 sp. nov., isolated from arctic soil.</title>
        <authorList>
            <person name="Chaudhary D.K."/>
        </authorList>
    </citation>
    <scope>NUCLEOTIDE SEQUENCE [LARGE SCALE GENOMIC DNA]</scope>
    <source>
        <strain evidence="2 3">AR-3-8</strain>
    </source>
</reference>
<dbReference type="OrthoDB" id="894278at2"/>
<feature type="transmembrane region" description="Helical" evidence="1">
    <location>
        <begin position="12"/>
        <end position="31"/>
    </location>
</feature>
<proteinExistence type="predicted"/>
<feature type="transmembrane region" description="Helical" evidence="1">
    <location>
        <begin position="142"/>
        <end position="161"/>
    </location>
</feature>
<keyword evidence="3" id="KW-1185">Reference proteome</keyword>
<dbReference type="RefSeq" id="WP_137340473.1">
    <property type="nucleotide sequence ID" value="NZ_BSQH01000006.1"/>
</dbReference>
<feature type="transmembrane region" description="Helical" evidence="1">
    <location>
        <begin position="75"/>
        <end position="94"/>
    </location>
</feature>
<keyword evidence="1" id="KW-0472">Membrane</keyword>
<dbReference type="Proteomes" id="UP000304900">
    <property type="component" value="Unassembled WGS sequence"/>
</dbReference>
<organism evidence="2 3">
    <name type="scientific">Dyadobacter frigoris</name>
    <dbReference type="NCBI Taxonomy" id="2576211"/>
    <lineage>
        <taxon>Bacteria</taxon>
        <taxon>Pseudomonadati</taxon>
        <taxon>Bacteroidota</taxon>
        <taxon>Cytophagia</taxon>
        <taxon>Cytophagales</taxon>
        <taxon>Spirosomataceae</taxon>
        <taxon>Dyadobacter</taxon>
    </lineage>
</organism>
<evidence type="ECO:0000313" key="2">
    <source>
        <dbReference type="EMBL" id="TKT92103.1"/>
    </source>
</evidence>
<accession>A0A4V6Y1Z3</accession>
<evidence type="ECO:0000256" key="1">
    <source>
        <dbReference type="SAM" id="Phobius"/>
    </source>
</evidence>
<comment type="caution">
    <text evidence="2">The sequence shown here is derived from an EMBL/GenBank/DDBJ whole genome shotgun (WGS) entry which is preliminary data.</text>
</comment>
<keyword evidence="1" id="KW-0812">Transmembrane</keyword>
<dbReference type="AlphaFoldDB" id="A0A4V6Y1Z3"/>